<evidence type="ECO:0000256" key="6">
    <source>
        <dbReference type="ARBA" id="ARBA00022679"/>
    </source>
</evidence>
<dbReference type="Pfam" id="PF00672">
    <property type="entry name" value="HAMP"/>
    <property type="match status" value="1"/>
</dbReference>
<keyword evidence="8" id="KW-0547">Nucleotide-binding</keyword>
<evidence type="ECO:0000256" key="4">
    <source>
        <dbReference type="ARBA" id="ARBA00022475"/>
    </source>
</evidence>
<evidence type="ECO:0000256" key="10">
    <source>
        <dbReference type="ARBA" id="ARBA00022840"/>
    </source>
</evidence>
<evidence type="ECO:0000256" key="9">
    <source>
        <dbReference type="ARBA" id="ARBA00022777"/>
    </source>
</evidence>
<dbReference type="Proteomes" id="UP000268973">
    <property type="component" value="Unassembled WGS sequence"/>
</dbReference>
<evidence type="ECO:0000256" key="8">
    <source>
        <dbReference type="ARBA" id="ARBA00022741"/>
    </source>
</evidence>
<dbReference type="InterPro" id="IPR050398">
    <property type="entry name" value="HssS/ArlS-like"/>
</dbReference>
<evidence type="ECO:0000313" key="18">
    <source>
        <dbReference type="Proteomes" id="UP000268973"/>
    </source>
</evidence>
<dbReference type="CDD" id="cd00082">
    <property type="entry name" value="HisKA"/>
    <property type="match status" value="1"/>
</dbReference>
<dbReference type="Pfam" id="PF00512">
    <property type="entry name" value="HisKA"/>
    <property type="match status" value="1"/>
</dbReference>
<keyword evidence="12" id="KW-0902">Two-component regulatory system</keyword>
<evidence type="ECO:0000259" key="16">
    <source>
        <dbReference type="PROSITE" id="PS50885"/>
    </source>
</evidence>
<dbReference type="InterPro" id="IPR005467">
    <property type="entry name" value="His_kinase_dom"/>
</dbReference>
<keyword evidence="10" id="KW-0067">ATP-binding</keyword>
<dbReference type="InterPro" id="IPR036097">
    <property type="entry name" value="HisK_dim/P_sf"/>
</dbReference>
<dbReference type="PANTHER" id="PTHR45528">
    <property type="entry name" value="SENSOR HISTIDINE KINASE CPXA"/>
    <property type="match status" value="1"/>
</dbReference>
<feature type="domain" description="HAMP" evidence="16">
    <location>
        <begin position="175"/>
        <end position="227"/>
    </location>
</feature>
<dbReference type="InterPro" id="IPR003661">
    <property type="entry name" value="HisK_dim/P_dom"/>
</dbReference>
<dbReference type="GO" id="GO:0005524">
    <property type="term" value="F:ATP binding"/>
    <property type="evidence" value="ECO:0007669"/>
    <property type="project" value="UniProtKB-KW"/>
</dbReference>
<keyword evidence="4" id="KW-1003">Cell membrane</keyword>
<sequence length="463" mass="53014">MPITSKPRSMFTCLYIESLLGMIVTFAIFMHFGMGYIRTADLDVFVDDGMHHAQRYVESRYDRHGLYERLNRMGELTFYDYKLSLLKGWDEEQPLCIHCTLHISSQGARVYMDEDELLMMASPIPNSNYHLVFREIDDPHNALTPWYKDQEIHFMISLFITMSIALGLLIYLPLYRVNKRVNRLIETQARFGRGDLSARAEDYHISPIKEIAQSFNEMAEDIERRVKQGQIFSHAIPHEIRTPLSKIQMACDLVRRDDCQNKQQLFNDIDDYIEDISDLTSDILQLSKLNDKTGVGSQAIEKLVPLGKFCRCRLDMMAGNTAKLVVADDVVNDELLLTPAFAKLVLDNLIKNADRYGNGLVEVTLREYSTCWTIDVEDNGKGIPEDKRQEIFVAFARLDKSRNAHSGGFGLGLAIASNAARNLKWTISVDQSHLGGARFTVMIPKRPKVQQKMEETQTIERCL</sequence>
<evidence type="ECO:0000256" key="2">
    <source>
        <dbReference type="ARBA" id="ARBA00004651"/>
    </source>
</evidence>
<evidence type="ECO:0000313" key="17">
    <source>
        <dbReference type="EMBL" id="RTZ17615.1"/>
    </source>
</evidence>
<dbReference type="SUPFAM" id="SSF55874">
    <property type="entry name" value="ATPase domain of HSP90 chaperone/DNA topoisomerase II/histidine kinase"/>
    <property type="match status" value="1"/>
</dbReference>
<feature type="transmembrane region" description="Helical" evidence="14">
    <location>
        <begin position="152"/>
        <end position="174"/>
    </location>
</feature>
<keyword evidence="9 17" id="KW-0418">Kinase</keyword>
<comment type="catalytic activity">
    <reaction evidence="1">
        <text>ATP + protein L-histidine = ADP + protein N-phospho-L-histidine.</text>
        <dbReference type="EC" id="2.7.13.3"/>
    </reaction>
</comment>
<dbReference type="Pfam" id="PF02518">
    <property type="entry name" value="HATPase_c"/>
    <property type="match status" value="1"/>
</dbReference>
<comment type="subcellular location">
    <subcellularLocation>
        <location evidence="2">Cell membrane</location>
        <topology evidence="2">Multi-pass membrane protein</topology>
    </subcellularLocation>
</comment>
<reference evidence="17 18" key="1">
    <citation type="submission" date="2018-12" db="EMBL/GenBank/DDBJ databases">
        <title>Vibrio sp. isolated from China Sea.</title>
        <authorList>
            <person name="Li Y."/>
        </authorList>
    </citation>
    <scope>NUCLEOTIDE SEQUENCE [LARGE SCALE GENOMIC DNA]</scope>
    <source>
        <strain evidence="17 18">BEI207</strain>
    </source>
</reference>
<organism evidence="17 18">
    <name type="scientific">Vibrio aquaticus</name>
    <dbReference type="NCBI Taxonomy" id="2496559"/>
    <lineage>
        <taxon>Bacteria</taxon>
        <taxon>Pseudomonadati</taxon>
        <taxon>Pseudomonadota</taxon>
        <taxon>Gammaproteobacteria</taxon>
        <taxon>Vibrionales</taxon>
        <taxon>Vibrionaceae</taxon>
        <taxon>Vibrio</taxon>
    </lineage>
</organism>
<dbReference type="PANTHER" id="PTHR45528:SF1">
    <property type="entry name" value="SENSOR HISTIDINE KINASE CPXA"/>
    <property type="match status" value="1"/>
</dbReference>
<evidence type="ECO:0000256" key="5">
    <source>
        <dbReference type="ARBA" id="ARBA00022553"/>
    </source>
</evidence>
<keyword evidence="5" id="KW-0597">Phosphoprotein</keyword>
<dbReference type="InterPro" id="IPR004358">
    <property type="entry name" value="Sig_transdc_His_kin-like_C"/>
</dbReference>
<name>A0A3S0PQH0_9VIBR</name>
<evidence type="ECO:0000256" key="14">
    <source>
        <dbReference type="SAM" id="Phobius"/>
    </source>
</evidence>
<dbReference type="InterPro" id="IPR036890">
    <property type="entry name" value="HATPase_C_sf"/>
</dbReference>
<comment type="caution">
    <text evidence="17">The sequence shown here is derived from an EMBL/GenBank/DDBJ whole genome shotgun (WGS) entry which is preliminary data.</text>
</comment>
<protein>
    <recommendedName>
        <fullName evidence="3">histidine kinase</fullName>
        <ecNumber evidence="3">2.7.13.3</ecNumber>
    </recommendedName>
</protein>
<feature type="domain" description="Histidine kinase" evidence="15">
    <location>
        <begin position="235"/>
        <end position="447"/>
    </location>
</feature>
<dbReference type="PRINTS" id="PR00344">
    <property type="entry name" value="BCTRLSENSOR"/>
</dbReference>
<gene>
    <name evidence="17" type="ORF">EJ063_02175</name>
</gene>
<keyword evidence="11 14" id="KW-1133">Transmembrane helix</keyword>
<dbReference type="SMART" id="SM00387">
    <property type="entry name" value="HATPase_c"/>
    <property type="match status" value="1"/>
</dbReference>
<dbReference type="Gene3D" id="6.10.340.10">
    <property type="match status" value="1"/>
</dbReference>
<proteinExistence type="predicted"/>
<dbReference type="InterPro" id="IPR003660">
    <property type="entry name" value="HAMP_dom"/>
</dbReference>
<dbReference type="GO" id="GO:0000155">
    <property type="term" value="F:phosphorelay sensor kinase activity"/>
    <property type="evidence" value="ECO:0007669"/>
    <property type="project" value="InterPro"/>
</dbReference>
<evidence type="ECO:0000256" key="3">
    <source>
        <dbReference type="ARBA" id="ARBA00012438"/>
    </source>
</evidence>
<accession>A0A3S0PQH0</accession>
<dbReference type="OrthoDB" id="9804645at2"/>
<keyword evidence="18" id="KW-1185">Reference proteome</keyword>
<evidence type="ECO:0000259" key="15">
    <source>
        <dbReference type="PROSITE" id="PS50109"/>
    </source>
</evidence>
<evidence type="ECO:0000256" key="13">
    <source>
        <dbReference type="ARBA" id="ARBA00023136"/>
    </source>
</evidence>
<keyword evidence="6" id="KW-0808">Transferase</keyword>
<keyword evidence="7 14" id="KW-0812">Transmembrane</keyword>
<dbReference type="GO" id="GO:0005886">
    <property type="term" value="C:plasma membrane"/>
    <property type="evidence" value="ECO:0007669"/>
    <property type="project" value="UniProtKB-SubCell"/>
</dbReference>
<dbReference type="SUPFAM" id="SSF47384">
    <property type="entry name" value="Homodimeric domain of signal transducing histidine kinase"/>
    <property type="match status" value="1"/>
</dbReference>
<dbReference type="InterPro" id="IPR003594">
    <property type="entry name" value="HATPase_dom"/>
</dbReference>
<evidence type="ECO:0000256" key="1">
    <source>
        <dbReference type="ARBA" id="ARBA00000085"/>
    </source>
</evidence>
<dbReference type="SMART" id="SM00388">
    <property type="entry name" value="HisKA"/>
    <property type="match status" value="1"/>
</dbReference>
<dbReference type="PROSITE" id="PS50885">
    <property type="entry name" value="HAMP"/>
    <property type="match status" value="1"/>
</dbReference>
<evidence type="ECO:0000256" key="7">
    <source>
        <dbReference type="ARBA" id="ARBA00022692"/>
    </source>
</evidence>
<dbReference type="SMART" id="SM00304">
    <property type="entry name" value="HAMP"/>
    <property type="match status" value="1"/>
</dbReference>
<dbReference type="AlphaFoldDB" id="A0A3S0PQH0"/>
<dbReference type="CDD" id="cd06225">
    <property type="entry name" value="HAMP"/>
    <property type="match status" value="1"/>
</dbReference>
<dbReference type="RefSeq" id="WP_126572367.1">
    <property type="nucleotide sequence ID" value="NZ_RXZH01000001.1"/>
</dbReference>
<dbReference type="Gene3D" id="3.30.565.10">
    <property type="entry name" value="Histidine kinase-like ATPase, C-terminal domain"/>
    <property type="match status" value="1"/>
</dbReference>
<evidence type="ECO:0000256" key="12">
    <source>
        <dbReference type="ARBA" id="ARBA00023012"/>
    </source>
</evidence>
<dbReference type="EMBL" id="RXZH01000001">
    <property type="protein sequence ID" value="RTZ17615.1"/>
    <property type="molecule type" value="Genomic_DNA"/>
</dbReference>
<feature type="transmembrane region" description="Helical" evidence="14">
    <location>
        <begin position="12"/>
        <end position="37"/>
    </location>
</feature>
<dbReference type="EC" id="2.7.13.3" evidence="3"/>
<dbReference type="PROSITE" id="PS50109">
    <property type="entry name" value="HIS_KIN"/>
    <property type="match status" value="1"/>
</dbReference>
<dbReference type="Gene3D" id="1.10.287.130">
    <property type="match status" value="1"/>
</dbReference>
<keyword evidence="13 14" id="KW-0472">Membrane</keyword>
<evidence type="ECO:0000256" key="11">
    <source>
        <dbReference type="ARBA" id="ARBA00022989"/>
    </source>
</evidence>